<protein>
    <submittedName>
        <fullName evidence="2">Uncharacterized protein</fullName>
    </submittedName>
</protein>
<dbReference type="Proteomes" id="UP000217784">
    <property type="component" value="Unassembled WGS sequence"/>
</dbReference>
<evidence type="ECO:0000313" key="3">
    <source>
        <dbReference type="Proteomes" id="UP000217784"/>
    </source>
</evidence>
<comment type="caution">
    <text evidence="2">The sequence shown here is derived from an EMBL/GenBank/DDBJ whole genome shotgun (WGS) entry which is preliminary data.</text>
</comment>
<gene>
    <name evidence="2" type="ORF">ASJ80_05775</name>
</gene>
<reference evidence="2 3" key="1">
    <citation type="journal article" date="2017" name="BMC Genomics">
        <title>Genomic analysis of methanogenic archaea reveals a shift towards energy conservation.</title>
        <authorList>
            <person name="Gilmore S.P."/>
            <person name="Henske J.K."/>
            <person name="Sexton J.A."/>
            <person name="Solomon K.V."/>
            <person name="Seppala S."/>
            <person name="Yoo J.I."/>
            <person name="Huyett L.M."/>
            <person name="Pressman A."/>
            <person name="Cogan J.Z."/>
            <person name="Kivenson V."/>
            <person name="Peng X."/>
            <person name="Tan Y."/>
            <person name="Valentine D.L."/>
            <person name="O'Malley M.A."/>
        </authorList>
    </citation>
    <scope>NUCLEOTIDE SEQUENCE [LARGE SCALE GENOMIC DNA]</scope>
    <source>
        <strain evidence="2 3">M.o.H.</strain>
    </source>
</reference>
<keyword evidence="1" id="KW-1133">Transmembrane helix</keyword>
<keyword evidence="1" id="KW-0812">Transmembrane</keyword>
<keyword evidence="3" id="KW-1185">Reference proteome</keyword>
<name>A0A2A2H4X8_METBR</name>
<feature type="transmembrane region" description="Helical" evidence="1">
    <location>
        <begin position="12"/>
        <end position="33"/>
    </location>
</feature>
<evidence type="ECO:0000313" key="2">
    <source>
        <dbReference type="EMBL" id="PAV04354.1"/>
    </source>
</evidence>
<sequence length="394" mass="42481">MLQKYLGNSKINIAVLILLALAMYPFGNIVGTYCPQQGPTDITSLSVGDTVIVGTQVTDDSKIRKVPLLYHPEYLGYYISNMEFLDVIDAVVTGTVKTPTDQLTSTGISKEGVAQGFSGPGILAVTDNKLTVTYPGNFVYGYKTSYTFGVKTNDGLKIIEGKNTVKVVPYDQINNGTVPHDYVSVNTLKDWYESASTGDSITLDYAISKFNDGRNLVTPENIESLFGSDVLDYMENYPAGLPILAYNSSVTQKVIGTGADTVGYYAEYDNAKRAYNAHSFAEAWNGTIIPPHTTSSGKETVGFERVSDTTVSAGWVTHGVCPAARSLRGALFDAGLGLPVGMQSGEYAVKLGYNPATGITVTNTKDYPIKILMWTEGSGTSMNIYTKVIELVPN</sequence>
<accession>A0A2A2H4X8</accession>
<keyword evidence="1" id="KW-0472">Membrane</keyword>
<organism evidence="2 3">
    <name type="scientific">Methanobacterium bryantii</name>
    <dbReference type="NCBI Taxonomy" id="2161"/>
    <lineage>
        <taxon>Archaea</taxon>
        <taxon>Methanobacteriati</taxon>
        <taxon>Methanobacteriota</taxon>
        <taxon>Methanomada group</taxon>
        <taxon>Methanobacteria</taxon>
        <taxon>Methanobacteriales</taxon>
        <taxon>Methanobacteriaceae</taxon>
        <taxon>Methanobacterium</taxon>
    </lineage>
</organism>
<dbReference type="AlphaFoldDB" id="A0A2A2H4X8"/>
<proteinExistence type="predicted"/>
<evidence type="ECO:0000256" key="1">
    <source>
        <dbReference type="SAM" id="Phobius"/>
    </source>
</evidence>
<dbReference type="EMBL" id="LMVM01000023">
    <property type="protein sequence ID" value="PAV04354.1"/>
    <property type="molecule type" value="Genomic_DNA"/>
</dbReference>